<dbReference type="OrthoDB" id="2333384at2759"/>
<evidence type="ECO:0000256" key="2">
    <source>
        <dbReference type="SAM" id="SignalP"/>
    </source>
</evidence>
<dbReference type="GO" id="GO:0030674">
    <property type="term" value="F:protein-macromolecule adaptor activity"/>
    <property type="evidence" value="ECO:0007669"/>
    <property type="project" value="TreeGrafter"/>
</dbReference>
<dbReference type="Proteomes" id="UP001153678">
    <property type="component" value="Unassembled WGS sequence"/>
</dbReference>
<comment type="caution">
    <text evidence="4">The sequence shown here is derived from an EMBL/GenBank/DDBJ whole genome shotgun (WGS) entry which is preliminary data.</text>
</comment>
<dbReference type="PANTHER" id="PTHR11188">
    <property type="entry name" value="ARRESTIN DOMAIN CONTAINING PROTEIN"/>
    <property type="match status" value="1"/>
</dbReference>
<dbReference type="GO" id="GO:0005886">
    <property type="term" value="C:plasma membrane"/>
    <property type="evidence" value="ECO:0007669"/>
    <property type="project" value="TreeGrafter"/>
</dbReference>
<evidence type="ECO:0000313" key="4">
    <source>
        <dbReference type="EMBL" id="CAI2176722.1"/>
    </source>
</evidence>
<protein>
    <submittedName>
        <fullName evidence="4">7811_t:CDS:1</fullName>
    </submittedName>
</protein>
<dbReference type="Gene3D" id="2.40.40.10">
    <property type="entry name" value="RlpA-like domain"/>
    <property type="match status" value="1"/>
</dbReference>
<dbReference type="GO" id="GO:0005829">
    <property type="term" value="C:cytosol"/>
    <property type="evidence" value="ECO:0007669"/>
    <property type="project" value="TreeGrafter"/>
</dbReference>
<evidence type="ECO:0000313" key="5">
    <source>
        <dbReference type="Proteomes" id="UP001153678"/>
    </source>
</evidence>
<accession>A0A9W4SPE3</accession>
<reference evidence="4" key="1">
    <citation type="submission" date="2022-08" db="EMBL/GenBank/DDBJ databases">
        <authorList>
            <person name="Kallberg Y."/>
            <person name="Tangrot J."/>
            <person name="Rosling A."/>
        </authorList>
    </citation>
    <scope>NUCLEOTIDE SEQUENCE</scope>
    <source>
        <strain evidence="4">Wild A</strain>
    </source>
</reference>
<dbReference type="CDD" id="cd22191">
    <property type="entry name" value="DPBB_RlpA_EXP_N-like"/>
    <property type="match status" value="1"/>
</dbReference>
<dbReference type="EMBL" id="CAMKVN010001547">
    <property type="protein sequence ID" value="CAI2176722.1"/>
    <property type="molecule type" value="Genomic_DNA"/>
</dbReference>
<proteinExistence type="predicted"/>
<organism evidence="4 5">
    <name type="scientific">Funneliformis geosporum</name>
    <dbReference type="NCBI Taxonomy" id="1117311"/>
    <lineage>
        <taxon>Eukaryota</taxon>
        <taxon>Fungi</taxon>
        <taxon>Fungi incertae sedis</taxon>
        <taxon>Mucoromycota</taxon>
        <taxon>Glomeromycotina</taxon>
        <taxon>Glomeromycetes</taxon>
        <taxon>Glomerales</taxon>
        <taxon>Glomeraceae</taxon>
        <taxon>Funneliformis</taxon>
    </lineage>
</organism>
<feature type="chain" id="PRO_5040929840" evidence="2">
    <location>
        <begin position="30"/>
        <end position="509"/>
    </location>
</feature>
<feature type="compositionally biased region" description="Pro residues" evidence="1">
    <location>
        <begin position="200"/>
        <end position="214"/>
    </location>
</feature>
<dbReference type="Pfam" id="PF02752">
    <property type="entry name" value="Arrestin_C"/>
    <property type="match status" value="1"/>
</dbReference>
<dbReference type="GO" id="GO:0031625">
    <property type="term" value="F:ubiquitin protein ligase binding"/>
    <property type="evidence" value="ECO:0007669"/>
    <property type="project" value="TreeGrafter"/>
</dbReference>
<feature type="region of interest" description="Disordered" evidence="1">
    <location>
        <begin position="198"/>
        <end position="217"/>
    </location>
</feature>
<feature type="signal peptide" evidence="2">
    <location>
        <begin position="1"/>
        <end position="29"/>
    </location>
</feature>
<dbReference type="InterPro" id="IPR011022">
    <property type="entry name" value="Arrestin_C-like"/>
</dbReference>
<dbReference type="InterPro" id="IPR014756">
    <property type="entry name" value="Ig_E-set"/>
</dbReference>
<gene>
    <name evidence="4" type="ORF">FWILDA_LOCUS7725</name>
</gene>
<dbReference type="PANTHER" id="PTHR11188:SF17">
    <property type="entry name" value="FI21816P1"/>
    <property type="match status" value="1"/>
</dbReference>
<evidence type="ECO:0000256" key="1">
    <source>
        <dbReference type="SAM" id="MobiDB-lite"/>
    </source>
</evidence>
<dbReference type="SMART" id="SM01017">
    <property type="entry name" value="Arrestin_C"/>
    <property type="match status" value="1"/>
</dbReference>
<dbReference type="SUPFAM" id="SSF50685">
    <property type="entry name" value="Barwin-like endoglucanases"/>
    <property type="match status" value="1"/>
</dbReference>
<dbReference type="InterPro" id="IPR036908">
    <property type="entry name" value="RlpA-like_sf"/>
</dbReference>
<sequence>MHFLKNSSQFIVISTLFIILSQHIITSYSQEHEFKGRGTFFDPGLGACGQHSSGSDLIVALNAPQFGNSKNPNENPMCGKKVTITGPKGTVTCKIVDRCPGCPFGALDLSRAAFDKISTQALGVTEITWKGDSDESVGSFLRGELILNLSNPTRIRKIDMRFTGRMKTFWPEGKIYYGSSANRNELCEEQEIMAHDWTFVPPPNSSPKTSPPSPISSTSGPYRFSVISSSPSDTSSSIFTSSSRFHLIPAGIHKYPFELFVPGKVPETIEAVRGTVNYKLSAAAIRSGLFPNLHVSQRVPIIRTILEERNSEGIAIASNWNDQLDYEITIPKRAYPMGDSIDIDLKLTPRVKRMQVVGVKIQIDEESLYKARGQKNIELRNLSLYKDEDFCGQEGNDLENLFYQKNISFPIPKSTNHLHYSCETTSIKISHLLKFVFTIKLPYENYNNKKKKAEVKVDVPITILSSKCAEDLPQYADDIYCPFDDNDNNSSRNSTLWRNYLSNQLDFVM</sequence>
<dbReference type="InterPro" id="IPR050357">
    <property type="entry name" value="Arrestin_domain-protein"/>
</dbReference>
<dbReference type="SUPFAM" id="SSF81296">
    <property type="entry name" value="E set domains"/>
    <property type="match status" value="1"/>
</dbReference>
<name>A0A9W4SPE3_9GLOM</name>
<dbReference type="Gene3D" id="2.60.40.640">
    <property type="match status" value="2"/>
</dbReference>
<evidence type="ECO:0000259" key="3">
    <source>
        <dbReference type="SMART" id="SM01017"/>
    </source>
</evidence>
<keyword evidence="5" id="KW-1185">Reference proteome</keyword>
<dbReference type="GO" id="GO:0070086">
    <property type="term" value="P:ubiquitin-dependent endocytosis"/>
    <property type="evidence" value="ECO:0007669"/>
    <property type="project" value="TreeGrafter"/>
</dbReference>
<keyword evidence="2" id="KW-0732">Signal</keyword>
<dbReference type="AlphaFoldDB" id="A0A9W4SPE3"/>
<dbReference type="InterPro" id="IPR014752">
    <property type="entry name" value="Arrestin-like_C"/>
</dbReference>
<feature type="domain" description="Arrestin C-terminal-like" evidence="3">
    <location>
        <begin position="320"/>
        <end position="468"/>
    </location>
</feature>